<organism evidence="2 3">
    <name type="scientific">Caenorhabditis briggsae</name>
    <dbReference type="NCBI Taxonomy" id="6238"/>
    <lineage>
        <taxon>Eukaryota</taxon>
        <taxon>Metazoa</taxon>
        <taxon>Ecdysozoa</taxon>
        <taxon>Nematoda</taxon>
        <taxon>Chromadorea</taxon>
        <taxon>Rhabditida</taxon>
        <taxon>Rhabditina</taxon>
        <taxon>Rhabditomorpha</taxon>
        <taxon>Rhabditoidea</taxon>
        <taxon>Rhabditidae</taxon>
        <taxon>Peloderinae</taxon>
        <taxon>Caenorhabditis</taxon>
    </lineage>
</organism>
<name>A0AAE9EW72_CAEBR</name>
<keyword evidence="3" id="KW-1185">Reference proteome</keyword>
<reference evidence="2 3" key="1">
    <citation type="submission" date="2022-04" db="EMBL/GenBank/DDBJ databases">
        <title>Chromosome-level reference genomes for two strains of Caenorhabditis briggsae: an improved platform for comparative genomics.</title>
        <authorList>
            <person name="Stevens L."/>
            <person name="Andersen E."/>
        </authorList>
    </citation>
    <scope>NUCLEOTIDE SEQUENCE [LARGE SCALE GENOMIC DNA]</scope>
    <source>
        <strain evidence="2">VX34</strain>
        <tissue evidence="2">Whole-organism</tissue>
    </source>
</reference>
<accession>A0AAE9EW72</accession>
<evidence type="ECO:0000313" key="3">
    <source>
        <dbReference type="Proteomes" id="UP000829354"/>
    </source>
</evidence>
<dbReference type="EMBL" id="CP092623">
    <property type="protein sequence ID" value="UMM29188.1"/>
    <property type="molecule type" value="Genomic_DNA"/>
</dbReference>
<dbReference type="AlphaFoldDB" id="A0AAE9EW72"/>
<evidence type="ECO:0000313" key="2">
    <source>
        <dbReference type="EMBL" id="UMM29188.1"/>
    </source>
</evidence>
<gene>
    <name evidence="2" type="ORF">L5515_011676</name>
</gene>
<evidence type="ECO:0000256" key="1">
    <source>
        <dbReference type="SAM" id="MobiDB-lite"/>
    </source>
</evidence>
<feature type="region of interest" description="Disordered" evidence="1">
    <location>
        <begin position="82"/>
        <end position="104"/>
    </location>
</feature>
<feature type="compositionally biased region" description="Polar residues" evidence="1">
    <location>
        <begin position="95"/>
        <end position="104"/>
    </location>
</feature>
<dbReference type="Proteomes" id="UP000829354">
    <property type="component" value="Chromosome IV"/>
</dbReference>
<proteinExistence type="predicted"/>
<sequence length="104" mass="12012">MRSTFPAHDFVKNGERRTTRRRIIRRRKGQKEQESTQSLLKLCPFQADFYETVMLCSPSQVLLLQSPLFILQLDDVINSDNHRNNNSRSTLVAEPSSNCSTVSR</sequence>
<protein>
    <submittedName>
        <fullName evidence="2">Uncharacterized protein</fullName>
    </submittedName>
</protein>